<evidence type="ECO:0000256" key="2">
    <source>
        <dbReference type="SAM" id="Phobius"/>
    </source>
</evidence>
<protein>
    <recommendedName>
        <fullName evidence="4">EGF-like domain-containing protein</fullName>
    </recommendedName>
</protein>
<organism evidence="5 6">
    <name type="scientific">Sinanodonta woodiana</name>
    <name type="common">Chinese pond mussel</name>
    <name type="synonym">Anodonta woodiana</name>
    <dbReference type="NCBI Taxonomy" id="1069815"/>
    <lineage>
        <taxon>Eukaryota</taxon>
        <taxon>Metazoa</taxon>
        <taxon>Spiralia</taxon>
        <taxon>Lophotrochozoa</taxon>
        <taxon>Mollusca</taxon>
        <taxon>Bivalvia</taxon>
        <taxon>Autobranchia</taxon>
        <taxon>Heteroconchia</taxon>
        <taxon>Palaeoheterodonta</taxon>
        <taxon>Unionida</taxon>
        <taxon>Unionoidea</taxon>
        <taxon>Unionidae</taxon>
        <taxon>Unioninae</taxon>
        <taxon>Sinanodonta</taxon>
    </lineage>
</organism>
<dbReference type="Pfam" id="PF07699">
    <property type="entry name" value="Ephrin_rec_like"/>
    <property type="match status" value="23"/>
</dbReference>
<reference evidence="5 6" key="1">
    <citation type="submission" date="2024-11" db="EMBL/GenBank/DDBJ databases">
        <title>Chromosome-level genome assembly of the freshwater bivalve Anodonta woodiana.</title>
        <authorList>
            <person name="Chen X."/>
        </authorList>
    </citation>
    <scope>NUCLEOTIDE SEQUENCE [LARGE SCALE GENOMIC DNA]</scope>
    <source>
        <strain evidence="5">MN2024</strain>
        <tissue evidence="5">Gills</tissue>
    </source>
</reference>
<keyword evidence="2" id="KW-0472">Membrane</keyword>
<gene>
    <name evidence="5" type="ORF">ACJMK2_034832</name>
</gene>
<keyword evidence="1" id="KW-0245">EGF-like domain</keyword>
<dbReference type="SMART" id="SM00181">
    <property type="entry name" value="EGF"/>
    <property type="match status" value="8"/>
</dbReference>
<feature type="domain" description="EGF-like" evidence="4">
    <location>
        <begin position="1401"/>
        <end position="1436"/>
    </location>
</feature>
<accession>A0ABD3WTF9</accession>
<evidence type="ECO:0000313" key="5">
    <source>
        <dbReference type="EMBL" id="KAL3877077.1"/>
    </source>
</evidence>
<dbReference type="InterPro" id="IPR009030">
    <property type="entry name" value="Growth_fac_rcpt_cys_sf"/>
</dbReference>
<dbReference type="SMART" id="SM01411">
    <property type="entry name" value="Ephrin_rec_like"/>
    <property type="match status" value="24"/>
</dbReference>
<sequence length="1564" mass="170428">MMAGWHYMLSLVGIYVQLSGIFTQNCTTGSGQCLTLCDPGNYINATNNVCVQCELDFYQDQYNATSCKSCGNGRITLIKGSPSYLYCVVPCSAGRYHKSIVNTAACEECPVGQYQNSPGQLSCLVCPSGRTTYLTGSALCYDICSAGSFFNTTLVSCNYCPPGQYQPYPGRAECFICPQGFVSTTGSTQCKVFCSAGQRIDNATSQCVSCEIGTYQPETSQTSCISCGSPENWVTNRIGSTSINDCSFFCPSGYHKVGINSCEPCPIGTFKDNAIDRFGSCQNCPPDSTTNGTRTTSIVLCNIYFCSPGTFWNLNQLRCQPCERGTYQPNSGLTSCIPCESSKTTNTTGAIYPSQCIFFCPRGYSHNSSTDMCDPCPVGYYQDVVDQMFCKTCGFAHTTLYQASTSINNCTEICASGTQYNTTGRCELCLRGTYRTAGIGILDCQNCPNGFTTIGTGTTSISGCNIATCYQGTYRTINNICEACPLGTYQPYSYQESCISCGPASNWFTEQVGSVAKDQCKFFCPSGYAAGFNNTCDVCPKDYYKDNTINVSSQCLKCPNNTFTVSSGSTSINNCSIAECPSGYQRNTTLSGCVPCGIGFYQPSVNQNACVSCPPNHSTRGLASDSSSDCELYCPSGQVNQNNICINCERGFYKDNTISLFMMCTRCPLNYVTSSSGSTSIINCNVRDCPAGTRRNQNDTGCIDCELGFYQPNPYETVCIQCQPGYSTSTTRSTSITQCNRYCPPGTGMISNTSQCNSCPIGFYSDTGFSTVCNKCMDGFITENSGSTSVLDCNIVACEAGSYRDVTTNTCQFCPIGDYQDSKYQTSCKSCRKPGVTLLYKTNHTGSTSVSECIYFCPSGYELLQDDQCKMCPVGQYKDNNINIRSMCSVCPDGKVTSGMGATSQSQCTIRDCPAGYFVSMIVDRCIPCGFGTYQPYINQASCMNCPSGTSTKQTGSTGVSECYRYCQSGFEIVPNDVSACQECQQGYYKDNSMGIYSPCIQCPANFTTNRIAAVSSAACNIRICPLGYYINQINQCTLCPEGTYQDQPFQSSCTPCTFGQTTNSSGSFSIMDCYYVLCPPGEQYLNGACQPCELGYYKVGLNADQCQPCSNGTITVSRGSSLPTDCSIPACLAGQYLVSYDSVLECRPCPIGTYQDEVWQRYCKRCQTGYITLSTSSISLDACVAECVDGQVRSDKTGLCVPCPIGTYWTMGLNPKCVPCSDGLLTPAAGSITVADCLISPCRKGYMYILRRQECDICPRGTYQPEDGKMTCIYCPEDRFYTSQEGSTDVTECRSPCLVGQGFNQNTEQCFDCPVGTYQPIPFSFTCIECPNGRKYTNSTGSIRESDCLSYCGSSSRNECSVNATCTDDSSVPDGYSCICKMFYTAKESSNNVKPGRVCIHECDADFCMNNAVCSKTDSGPICSCNERYKGNRCQERLAAEDVMDDKSKWIIAVVITIVLLILIFIAFMVWFCFRDGFQPCRKSLKTSYYTENHAIVQDNHNYRIPGPKMYAVPGKTAMIKKPAGNIIFMDGTTMKTEPEIIYDIPRFQRLSRRSGDVSVYET</sequence>
<feature type="disulfide bond" evidence="1">
    <location>
        <begin position="1426"/>
        <end position="1435"/>
    </location>
</feature>
<evidence type="ECO:0000259" key="4">
    <source>
        <dbReference type="PROSITE" id="PS50026"/>
    </source>
</evidence>
<keyword evidence="2" id="KW-0812">Transmembrane</keyword>
<evidence type="ECO:0000256" key="3">
    <source>
        <dbReference type="SAM" id="SignalP"/>
    </source>
</evidence>
<dbReference type="Gene3D" id="2.10.25.10">
    <property type="entry name" value="Laminin"/>
    <property type="match status" value="1"/>
</dbReference>
<dbReference type="PANTHER" id="PTHR24046">
    <property type="entry name" value="SIGNAL PEPTIDE, CUB AND EGF-LIKE DOMAIN-CONTAINING"/>
    <property type="match status" value="1"/>
</dbReference>
<evidence type="ECO:0000256" key="1">
    <source>
        <dbReference type="PROSITE-ProRule" id="PRU00076"/>
    </source>
</evidence>
<evidence type="ECO:0000313" key="6">
    <source>
        <dbReference type="Proteomes" id="UP001634394"/>
    </source>
</evidence>
<dbReference type="PROSITE" id="PS00022">
    <property type="entry name" value="EGF_1"/>
    <property type="match status" value="1"/>
</dbReference>
<keyword evidence="3" id="KW-0732">Signal</keyword>
<dbReference type="InterPro" id="IPR011641">
    <property type="entry name" value="Tyr-kin_ephrin_A/B_rcpt-like"/>
</dbReference>
<dbReference type="EMBL" id="JBJQND010000005">
    <property type="protein sequence ID" value="KAL3877077.1"/>
    <property type="molecule type" value="Genomic_DNA"/>
</dbReference>
<dbReference type="Gene3D" id="2.10.50.10">
    <property type="entry name" value="Tumor Necrosis Factor Receptor, subunit A, domain 2"/>
    <property type="match status" value="24"/>
</dbReference>
<feature type="transmembrane region" description="Helical" evidence="2">
    <location>
        <begin position="1451"/>
        <end position="1475"/>
    </location>
</feature>
<name>A0ABD3WTF9_SINWO</name>
<dbReference type="InterPro" id="IPR000742">
    <property type="entry name" value="EGF"/>
</dbReference>
<feature type="chain" id="PRO_5044782643" description="EGF-like domain-containing protein" evidence="3">
    <location>
        <begin position="24"/>
        <end position="1564"/>
    </location>
</feature>
<dbReference type="PANTHER" id="PTHR24046:SF5">
    <property type="entry name" value="EGF-LIKE DOMAIN-CONTAINING PROTEIN"/>
    <property type="match status" value="1"/>
</dbReference>
<dbReference type="Proteomes" id="UP001634394">
    <property type="component" value="Unassembled WGS sequence"/>
</dbReference>
<keyword evidence="2" id="KW-1133">Transmembrane helix</keyword>
<dbReference type="InterPro" id="IPR052071">
    <property type="entry name" value="SCUB_EGF-like_domain"/>
</dbReference>
<keyword evidence="6" id="KW-1185">Reference proteome</keyword>
<comment type="caution">
    <text evidence="1">Lacks conserved residue(s) required for the propagation of feature annotation.</text>
</comment>
<dbReference type="SUPFAM" id="SSF57184">
    <property type="entry name" value="Growth factor receptor domain"/>
    <property type="match status" value="8"/>
</dbReference>
<proteinExistence type="predicted"/>
<comment type="caution">
    <text evidence="5">The sequence shown here is derived from an EMBL/GenBank/DDBJ whole genome shotgun (WGS) entry which is preliminary data.</text>
</comment>
<keyword evidence="1" id="KW-1015">Disulfide bond</keyword>
<dbReference type="PROSITE" id="PS50026">
    <property type="entry name" value="EGF_3"/>
    <property type="match status" value="1"/>
</dbReference>
<dbReference type="SUPFAM" id="SSF57196">
    <property type="entry name" value="EGF/Laminin"/>
    <property type="match status" value="1"/>
</dbReference>
<feature type="signal peptide" evidence="3">
    <location>
        <begin position="1"/>
        <end position="23"/>
    </location>
</feature>